<organism evidence="5 6">
    <name type="scientific">Aspergillus taichungensis</name>
    <dbReference type="NCBI Taxonomy" id="482145"/>
    <lineage>
        <taxon>Eukaryota</taxon>
        <taxon>Fungi</taxon>
        <taxon>Dikarya</taxon>
        <taxon>Ascomycota</taxon>
        <taxon>Pezizomycotina</taxon>
        <taxon>Eurotiomycetes</taxon>
        <taxon>Eurotiomycetidae</taxon>
        <taxon>Eurotiales</taxon>
        <taxon>Aspergillaceae</taxon>
        <taxon>Aspergillus</taxon>
        <taxon>Aspergillus subgen. Circumdati</taxon>
    </lineage>
</organism>
<dbReference type="SMART" id="SM01230">
    <property type="entry name" value="Gln-synt_C"/>
    <property type="match status" value="1"/>
</dbReference>
<comment type="similarity">
    <text evidence="2 3">Belongs to the glutamine synthetase family.</text>
</comment>
<sequence length="460" mass="50817">MNPPPSSTQTAMKTLNVKLDKWHKFLAANSKIEFVWLQILSYSSRSYVRVVPTTRFTEILQSKKYVSVPTAAFSFDPEDHLVEGSSPCGTFYLCPDLDTIYCQAGSEGTRAVVQCNCVDEDDTPIEECARSRLQALDALVQRETGLTALVGFEVELVLMKAESHPDGTVQYRPLSDVHNWSCITLEDTKILGVLESISRSLADAGVQIEQFHAECAPSQWEFVLPPAPPVQSIDMLLRARETIRTVAFSHGLHATLYPRPSPDHAGTGAHVHISLNSPGEDRLAVNHVEPFFAGLVQHMPAILAFALPMEPSYDRLKAGIWSGGEYACWGWENKETPLRRVKGNRFEFKLMDGLANPFLTLAAIFAAGLEGLRSGTTLQGGPCPQAAADLSSEERQKLGVHVLLPRTLQESLTALERDASLCDALSKQAVTTYGGLKRGEAKWFGRMEPEKQMAWLISRY</sequence>
<dbReference type="Proteomes" id="UP000235023">
    <property type="component" value="Unassembled WGS sequence"/>
</dbReference>
<evidence type="ECO:0000313" key="6">
    <source>
        <dbReference type="Proteomes" id="UP000235023"/>
    </source>
</evidence>
<accession>A0A2J5HMR5</accession>
<dbReference type="OrthoDB" id="3364440at2759"/>
<keyword evidence="6" id="KW-1185">Reference proteome</keyword>
<dbReference type="InterPro" id="IPR014746">
    <property type="entry name" value="Gln_synth/guanido_kin_cat_dom"/>
</dbReference>
<evidence type="ECO:0000256" key="2">
    <source>
        <dbReference type="PROSITE-ProRule" id="PRU01331"/>
    </source>
</evidence>
<dbReference type="InterPro" id="IPR008146">
    <property type="entry name" value="Gln_synth_cat_dom"/>
</dbReference>
<dbReference type="SUPFAM" id="SSF55931">
    <property type="entry name" value="Glutamine synthetase/guanido kinase"/>
    <property type="match status" value="1"/>
</dbReference>
<evidence type="ECO:0000256" key="3">
    <source>
        <dbReference type="RuleBase" id="RU000384"/>
    </source>
</evidence>
<dbReference type="Gene3D" id="3.30.590.10">
    <property type="entry name" value="Glutamine synthetase/guanido kinase, catalytic domain"/>
    <property type="match status" value="1"/>
</dbReference>
<reference evidence="6" key="1">
    <citation type="submission" date="2017-12" db="EMBL/GenBank/DDBJ databases">
        <authorList>
            <consortium name="DOE Joint Genome Institute"/>
            <person name="Mondo S.J."/>
            <person name="Kjaerbolling I."/>
            <person name="Vesth T.C."/>
            <person name="Frisvad J.C."/>
            <person name="Nybo J.L."/>
            <person name="Theobald S."/>
            <person name="Kuo A."/>
            <person name="Bowyer P."/>
            <person name="Matsuda Y."/>
            <person name="Lyhne E.K."/>
            <person name="Kogle M.E."/>
            <person name="Clum A."/>
            <person name="Lipzen A."/>
            <person name="Salamov A."/>
            <person name="Ngan C.Y."/>
            <person name="Daum C."/>
            <person name="Chiniquy J."/>
            <person name="Barry K."/>
            <person name="LaButti K."/>
            <person name="Haridas S."/>
            <person name="Simmons B.A."/>
            <person name="Magnuson J.K."/>
            <person name="Mortensen U.H."/>
            <person name="Larsen T.O."/>
            <person name="Grigoriev I.V."/>
            <person name="Baker S.E."/>
            <person name="Andersen M.R."/>
            <person name="Nordberg H.P."/>
            <person name="Cantor M.N."/>
            <person name="Hua S.X."/>
        </authorList>
    </citation>
    <scope>NUCLEOTIDE SEQUENCE [LARGE SCALE GENOMIC DNA]</scope>
    <source>
        <strain evidence="6">IBT 19404</strain>
    </source>
</reference>
<dbReference type="GO" id="GO:0004356">
    <property type="term" value="F:glutamine synthetase activity"/>
    <property type="evidence" value="ECO:0007669"/>
    <property type="project" value="InterPro"/>
</dbReference>
<name>A0A2J5HMR5_9EURO</name>
<dbReference type="AlphaFoldDB" id="A0A2J5HMR5"/>
<dbReference type="EMBL" id="KZ559575">
    <property type="protein sequence ID" value="PLN78494.1"/>
    <property type="molecule type" value="Genomic_DNA"/>
</dbReference>
<protein>
    <submittedName>
        <fullName evidence="5">FluG family protein</fullName>
    </submittedName>
</protein>
<evidence type="ECO:0000259" key="4">
    <source>
        <dbReference type="PROSITE" id="PS51987"/>
    </source>
</evidence>
<dbReference type="PROSITE" id="PS51987">
    <property type="entry name" value="GS_CATALYTIC"/>
    <property type="match status" value="1"/>
</dbReference>
<evidence type="ECO:0000256" key="1">
    <source>
        <dbReference type="ARBA" id="ARBA00022598"/>
    </source>
</evidence>
<dbReference type="PANTHER" id="PTHR43785">
    <property type="entry name" value="GAMMA-GLUTAMYLPUTRESCINE SYNTHETASE"/>
    <property type="match status" value="1"/>
</dbReference>
<proteinExistence type="inferred from homology"/>
<dbReference type="Pfam" id="PF00120">
    <property type="entry name" value="Gln-synt_C"/>
    <property type="match status" value="1"/>
</dbReference>
<gene>
    <name evidence="5" type="ORF">BDW42DRAFT_174676</name>
</gene>
<feature type="domain" description="GS catalytic" evidence="4">
    <location>
        <begin position="129"/>
        <end position="460"/>
    </location>
</feature>
<dbReference type="PANTHER" id="PTHR43785:SF2">
    <property type="entry name" value="TYPE-1 GLUTAMINE SYNTHETASE 1"/>
    <property type="match status" value="1"/>
</dbReference>
<keyword evidence="1" id="KW-0436">Ligase</keyword>
<evidence type="ECO:0000313" key="5">
    <source>
        <dbReference type="EMBL" id="PLN78494.1"/>
    </source>
</evidence>